<organism evidence="1 2">
    <name type="scientific">Ophiocordyceps unilateralis</name>
    <name type="common">Zombie-ant fungus</name>
    <name type="synonym">Torrubia unilateralis</name>
    <dbReference type="NCBI Taxonomy" id="268505"/>
    <lineage>
        <taxon>Eukaryota</taxon>
        <taxon>Fungi</taxon>
        <taxon>Dikarya</taxon>
        <taxon>Ascomycota</taxon>
        <taxon>Pezizomycotina</taxon>
        <taxon>Sordariomycetes</taxon>
        <taxon>Hypocreomycetidae</taxon>
        <taxon>Hypocreales</taxon>
        <taxon>Ophiocordycipitaceae</taxon>
        <taxon>Ophiocordyceps</taxon>
    </lineage>
</organism>
<protein>
    <submittedName>
        <fullName evidence="1">Uncharacterized protein</fullName>
    </submittedName>
</protein>
<dbReference type="EMBL" id="LAZP02000227">
    <property type="protein sequence ID" value="PFH59091.1"/>
    <property type="molecule type" value="Genomic_DNA"/>
</dbReference>
<accession>A0A2A9PDK2</accession>
<dbReference type="AlphaFoldDB" id="A0A2A9PDK2"/>
<evidence type="ECO:0000313" key="2">
    <source>
        <dbReference type="Proteomes" id="UP000037136"/>
    </source>
</evidence>
<sequence>MAHLMTPLQGFLNGCRAVIRGIRGSEEGVFGFCYHGTNTKRRRWAVEEVGKPNITINYSQLMQPPFSRPKYA</sequence>
<evidence type="ECO:0000313" key="1">
    <source>
        <dbReference type="EMBL" id="PFH59091.1"/>
    </source>
</evidence>
<comment type="caution">
    <text evidence="1">The sequence shown here is derived from an EMBL/GenBank/DDBJ whole genome shotgun (WGS) entry which is preliminary data.</text>
</comment>
<keyword evidence="2" id="KW-1185">Reference proteome</keyword>
<name>A0A2A9PDK2_OPHUN</name>
<reference evidence="1 2" key="1">
    <citation type="journal article" date="2015" name="BMC Genomics">
        <title>Gene expression during zombie ant biting behavior reflects the complexity underlying fungal parasitic behavioral manipulation.</title>
        <authorList>
            <person name="de Bekker C."/>
            <person name="Ohm R.A."/>
            <person name="Loreto R.G."/>
            <person name="Sebastian A."/>
            <person name="Albert I."/>
            <person name="Merrow M."/>
            <person name="Brachmann A."/>
            <person name="Hughes D.P."/>
        </authorList>
    </citation>
    <scope>NUCLEOTIDE SEQUENCE [LARGE SCALE GENOMIC DNA]</scope>
    <source>
        <strain evidence="1 2">SC16a</strain>
    </source>
</reference>
<reference evidence="1 2" key="2">
    <citation type="journal article" date="2017" name="Sci. Rep.">
        <title>Ant-infecting Ophiocordyceps genomes reveal a high diversity of potential behavioral manipulation genes and a possible major role for enterotoxins.</title>
        <authorList>
            <person name="de Bekker C."/>
            <person name="Ohm R.A."/>
            <person name="Evans H.C."/>
            <person name="Brachmann A."/>
            <person name="Hughes D.P."/>
        </authorList>
    </citation>
    <scope>NUCLEOTIDE SEQUENCE [LARGE SCALE GENOMIC DNA]</scope>
    <source>
        <strain evidence="1 2">SC16a</strain>
    </source>
</reference>
<dbReference type="Proteomes" id="UP000037136">
    <property type="component" value="Unassembled WGS sequence"/>
</dbReference>
<proteinExistence type="predicted"/>
<gene>
    <name evidence="1" type="ORF">XA68_12806</name>
</gene>